<dbReference type="Pfam" id="PF17921">
    <property type="entry name" value="Integrase_H2C2"/>
    <property type="match status" value="1"/>
</dbReference>
<dbReference type="InterPro" id="IPR043502">
    <property type="entry name" value="DNA/RNA_pol_sf"/>
</dbReference>
<dbReference type="InterPro" id="IPR000953">
    <property type="entry name" value="Chromo/chromo_shadow_dom"/>
</dbReference>
<keyword evidence="12" id="KW-0378">Hydrolase</keyword>
<dbReference type="FunFam" id="3.10.20.370:FF:000003">
    <property type="entry name" value="Transposon Tf2-6 polyprotein"/>
    <property type="match status" value="1"/>
</dbReference>
<evidence type="ECO:0000259" key="22">
    <source>
        <dbReference type="PROSITE" id="PS50994"/>
    </source>
</evidence>
<dbReference type="InterPro" id="IPR021109">
    <property type="entry name" value="Peptidase_aspartic_dom_sf"/>
</dbReference>
<evidence type="ECO:0000256" key="19">
    <source>
        <dbReference type="ARBA" id="ARBA00039658"/>
    </source>
</evidence>
<evidence type="ECO:0000256" key="1">
    <source>
        <dbReference type="ARBA" id="ARBA00004123"/>
    </source>
</evidence>
<evidence type="ECO:0000256" key="10">
    <source>
        <dbReference type="ARBA" id="ARBA00022750"/>
    </source>
</evidence>
<protein>
    <recommendedName>
        <fullName evidence="19">Gypsy retrotransposon integrase-like protein 1</fullName>
        <ecNumber evidence="4">2.7.7.49</ecNumber>
        <ecNumber evidence="3">3.1.26.4</ecNumber>
    </recommendedName>
</protein>
<dbReference type="GO" id="GO:0003887">
    <property type="term" value="F:DNA-directed DNA polymerase activity"/>
    <property type="evidence" value="ECO:0007669"/>
    <property type="project" value="UniProtKB-KW"/>
</dbReference>
<evidence type="ECO:0000256" key="18">
    <source>
        <dbReference type="ARBA" id="ARBA00023172"/>
    </source>
</evidence>
<reference evidence="23 24" key="1">
    <citation type="submission" date="2019-01" db="EMBL/GenBank/DDBJ databases">
        <title>Genome Assembly of Collichthys lucidus.</title>
        <authorList>
            <person name="Cai M."/>
            <person name="Xiao S."/>
        </authorList>
    </citation>
    <scope>NUCLEOTIDE SEQUENCE [LARGE SCALE GENOMIC DNA]</scope>
    <source>
        <strain evidence="23">JT15FE1705JMU</strain>
        <tissue evidence="23">Muscle</tissue>
    </source>
</reference>
<evidence type="ECO:0000256" key="11">
    <source>
        <dbReference type="ARBA" id="ARBA00022759"/>
    </source>
</evidence>
<feature type="domain" description="Integrase catalytic" evidence="22">
    <location>
        <begin position="712"/>
        <end position="871"/>
    </location>
</feature>
<organism evidence="23 24">
    <name type="scientific">Collichthys lucidus</name>
    <name type="common">Big head croaker</name>
    <name type="synonym">Sciaena lucida</name>
    <dbReference type="NCBI Taxonomy" id="240159"/>
    <lineage>
        <taxon>Eukaryota</taxon>
        <taxon>Metazoa</taxon>
        <taxon>Chordata</taxon>
        <taxon>Craniata</taxon>
        <taxon>Vertebrata</taxon>
        <taxon>Euteleostomi</taxon>
        <taxon>Actinopterygii</taxon>
        <taxon>Neopterygii</taxon>
        <taxon>Teleostei</taxon>
        <taxon>Neoteleostei</taxon>
        <taxon>Acanthomorphata</taxon>
        <taxon>Eupercaria</taxon>
        <taxon>Sciaenidae</taxon>
        <taxon>Collichthys</taxon>
    </lineage>
</organism>
<dbReference type="InterPro" id="IPR056924">
    <property type="entry name" value="SH3_Tf2-1"/>
</dbReference>
<dbReference type="GO" id="GO:0046872">
    <property type="term" value="F:metal ion binding"/>
    <property type="evidence" value="ECO:0007669"/>
    <property type="project" value="UniProtKB-KW"/>
</dbReference>
<keyword evidence="11" id="KW-0255">Endonuclease</keyword>
<evidence type="ECO:0000256" key="3">
    <source>
        <dbReference type="ARBA" id="ARBA00012180"/>
    </source>
</evidence>
<evidence type="ECO:0000313" key="23">
    <source>
        <dbReference type="EMBL" id="TKS65220.1"/>
    </source>
</evidence>
<name>A0A4U5TV35_COLLU</name>
<evidence type="ECO:0000256" key="17">
    <source>
        <dbReference type="ARBA" id="ARBA00023125"/>
    </source>
</evidence>
<dbReference type="Gene3D" id="3.10.10.10">
    <property type="entry name" value="HIV Type 1 Reverse Transcriptase, subunit A, domain 1"/>
    <property type="match status" value="1"/>
</dbReference>
<comment type="similarity">
    <text evidence="2">Belongs to the beta type-B retroviral polymerase family. HERV class-II K(HML-2) pol subfamily.</text>
</comment>
<dbReference type="Gene3D" id="3.10.20.370">
    <property type="match status" value="1"/>
</dbReference>
<feature type="domain" description="Reverse transcriptase" evidence="21">
    <location>
        <begin position="194"/>
        <end position="373"/>
    </location>
</feature>
<dbReference type="SUPFAM" id="SSF53098">
    <property type="entry name" value="Ribonuclease H-like"/>
    <property type="match status" value="1"/>
</dbReference>
<dbReference type="Pfam" id="PF17917">
    <property type="entry name" value="RT_RNaseH"/>
    <property type="match status" value="1"/>
</dbReference>
<evidence type="ECO:0000259" key="21">
    <source>
        <dbReference type="PROSITE" id="PS50878"/>
    </source>
</evidence>
<dbReference type="EC" id="2.7.7.49" evidence="4"/>
<dbReference type="FunFam" id="3.30.70.270:FF:000020">
    <property type="entry name" value="Transposon Tf2-6 polyprotein-like Protein"/>
    <property type="match status" value="1"/>
</dbReference>
<dbReference type="PROSITE" id="PS50994">
    <property type="entry name" value="INTEGRASE"/>
    <property type="match status" value="1"/>
</dbReference>
<keyword evidence="13" id="KW-0460">Magnesium</keyword>
<evidence type="ECO:0000256" key="7">
    <source>
        <dbReference type="ARBA" id="ARBA00022695"/>
    </source>
</evidence>
<keyword evidence="24" id="KW-1185">Reference proteome</keyword>
<dbReference type="GO" id="GO:0004523">
    <property type="term" value="F:RNA-DNA hybrid ribonuclease activity"/>
    <property type="evidence" value="ECO:0007669"/>
    <property type="project" value="UniProtKB-EC"/>
</dbReference>
<dbReference type="Gene3D" id="3.30.420.10">
    <property type="entry name" value="Ribonuclease H-like superfamily/Ribonuclease H"/>
    <property type="match status" value="1"/>
</dbReference>
<dbReference type="EC" id="3.1.26.4" evidence="3"/>
<dbReference type="FunFam" id="3.30.420.10:FF:000032">
    <property type="entry name" value="Retrovirus-related Pol polyprotein from transposon 297-like Protein"/>
    <property type="match status" value="1"/>
</dbReference>
<keyword evidence="16" id="KW-0239">DNA-directed DNA polymerase</keyword>
<evidence type="ECO:0000259" key="20">
    <source>
        <dbReference type="PROSITE" id="PS50013"/>
    </source>
</evidence>
<evidence type="ECO:0000256" key="5">
    <source>
        <dbReference type="ARBA" id="ARBA00022670"/>
    </source>
</evidence>
<evidence type="ECO:0000256" key="16">
    <source>
        <dbReference type="ARBA" id="ARBA00022932"/>
    </source>
</evidence>
<dbReference type="Gene3D" id="1.10.340.70">
    <property type="match status" value="1"/>
</dbReference>
<keyword evidence="10" id="KW-0064">Aspartyl protease</keyword>
<dbReference type="InterPro" id="IPR016197">
    <property type="entry name" value="Chromo-like_dom_sf"/>
</dbReference>
<dbReference type="InterPro" id="IPR000477">
    <property type="entry name" value="RT_dom"/>
</dbReference>
<dbReference type="SUPFAM" id="SSF56672">
    <property type="entry name" value="DNA/RNA polymerases"/>
    <property type="match status" value="1"/>
</dbReference>
<dbReference type="GO" id="GO:0003677">
    <property type="term" value="F:DNA binding"/>
    <property type="evidence" value="ECO:0007669"/>
    <property type="project" value="UniProtKB-KW"/>
</dbReference>
<comment type="subcellular location">
    <subcellularLocation>
        <location evidence="1">Nucleus</location>
    </subcellularLocation>
</comment>
<keyword evidence="18" id="KW-0233">DNA recombination</keyword>
<dbReference type="GO" id="GO:0015074">
    <property type="term" value="P:DNA integration"/>
    <property type="evidence" value="ECO:0007669"/>
    <property type="project" value="UniProtKB-KW"/>
</dbReference>
<dbReference type="InterPro" id="IPR023780">
    <property type="entry name" value="Chromo_domain"/>
</dbReference>
<gene>
    <name evidence="23" type="ORF">D9C73_027807</name>
</gene>
<dbReference type="PROSITE" id="PS50878">
    <property type="entry name" value="RT_POL"/>
    <property type="match status" value="1"/>
</dbReference>
<dbReference type="Gene3D" id="2.40.50.40">
    <property type="match status" value="1"/>
</dbReference>
<keyword evidence="9" id="KW-0479">Metal-binding</keyword>
<dbReference type="GO" id="GO:0004190">
    <property type="term" value="F:aspartic-type endopeptidase activity"/>
    <property type="evidence" value="ECO:0007669"/>
    <property type="project" value="UniProtKB-KW"/>
</dbReference>
<dbReference type="Pfam" id="PF00385">
    <property type="entry name" value="Chromo"/>
    <property type="match status" value="1"/>
</dbReference>
<dbReference type="Pfam" id="PF00078">
    <property type="entry name" value="RVT_1"/>
    <property type="match status" value="1"/>
</dbReference>
<dbReference type="STRING" id="240159.A0A4U5TV35"/>
<keyword evidence="17" id="KW-0238">DNA-binding</keyword>
<dbReference type="InterPro" id="IPR041588">
    <property type="entry name" value="Integrase_H2C2"/>
</dbReference>
<evidence type="ECO:0000256" key="8">
    <source>
        <dbReference type="ARBA" id="ARBA00022722"/>
    </source>
</evidence>
<evidence type="ECO:0000256" key="15">
    <source>
        <dbReference type="ARBA" id="ARBA00022918"/>
    </source>
</evidence>
<keyword evidence="8" id="KW-0540">Nuclease</keyword>
<dbReference type="Gene3D" id="2.40.70.10">
    <property type="entry name" value="Acid Proteases"/>
    <property type="match status" value="1"/>
</dbReference>
<dbReference type="Gene3D" id="3.30.70.270">
    <property type="match status" value="2"/>
</dbReference>
<dbReference type="CDD" id="cd01647">
    <property type="entry name" value="RT_LTR"/>
    <property type="match status" value="1"/>
</dbReference>
<dbReference type="GO" id="GO:0006310">
    <property type="term" value="P:DNA recombination"/>
    <property type="evidence" value="ECO:0007669"/>
    <property type="project" value="UniProtKB-KW"/>
</dbReference>
<evidence type="ECO:0000256" key="4">
    <source>
        <dbReference type="ARBA" id="ARBA00012493"/>
    </source>
</evidence>
<evidence type="ECO:0000256" key="2">
    <source>
        <dbReference type="ARBA" id="ARBA00010879"/>
    </source>
</evidence>
<dbReference type="GO" id="GO:0005634">
    <property type="term" value="C:nucleus"/>
    <property type="evidence" value="ECO:0007669"/>
    <property type="project" value="UniProtKB-SubCell"/>
</dbReference>
<evidence type="ECO:0000313" key="24">
    <source>
        <dbReference type="Proteomes" id="UP000298787"/>
    </source>
</evidence>
<keyword evidence="6" id="KW-0808">Transferase</keyword>
<dbReference type="SMART" id="SM00298">
    <property type="entry name" value="CHROMO"/>
    <property type="match status" value="1"/>
</dbReference>
<evidence type="ECO:0000256" key="13">
    <source>
        <dbReference type="ARBA" id="ARBA00022842"/>
    </source>
</evidence>
<proteinExistence type="inferred from homology"/>
<dbReference type="SUPFAM" id="SSF54160">
    <property type="entry name" value="Chromo domain-like"/>
    <property type="match status" value="1"/>
</dbReference>
<dbReference type="InterPro" id="IPR036397">
    <property type="entry name" value="RNaseH_sf"/>
</dbReference>
<dbReference type="AlphaFoldDB" id="A0A4U5TV35"/>
<sequence length="1074" mass="120872">MDQQVAERLGLEAVPLSETLEATALDGRLLCRVSHRTQPVRLNINGNHSELISFHIFRSSLHPLILGLPWLIKHNPHIDWSTGRVLKWGKDCCFTCSPSVCAVKSVAGSDALAPDATSLSGYDHSEPPDLTGVPGSYHDLHDVFSKTRAMSLPPHRSYDCSIDLLPGTSPPKGRLYSLSPPEREAMQQYIDSSLEAGIIRPSSSPAGAGFFFVEKKDKSLRPCIDYRGLNNSTIKNRYPLPLISSAFELLKGAKIFSKLDLRNAYHLVRIREGDEWKTAFNTPCGHYEYLVMPFGLTNAPAVFQAMVNDVLRDMLNLYVFVYLDDILIFSPDETTHIQHVRSVLQRLLYHKLFVKAEKCEFHVTTVSFLGFIISTDHIQMDPEKVSAVAKWPTPSNRKMVQRFLGFANFYRKFIRNFSVVAAPLHALTSPHARFQWSSQAESAFQRLKDRFTSAPILALPDPHLQCIVEVDASDLGIGAVLSQRSTADGKLHPCAFLSRKLSPAERNYDVGDRELLAVKVALEEWRHWLEGAEQPFLVWTDHKNLEYIRTAKRLNSRQARWALFFNRFNFTLSYRPGSKNVKPDALSRMFDPDSSPKTPSTILPSSCVVGAVTWAIERRVREASANTPAPAGCPQGRLFVPVPLRPQVIHWAHTSRVACHPGTARTIFVIRQRFWWSAMEKEVREYVAACPVCARNKVSRQPPAGLLQPLPVPHRPWSDISLDFVTGLPPSEGNTVILTIVDRFSKMVHFVPLSKLPSARETAEILLHQVCRLHGFPRDVVSDRGPQFVSRFWKAFCSLIGATVSLSSGFHPQSNGQTERLNQELETGLRCLVSQNQRSWSKHLIWVEYAHNTLPSFSSGLSPFQCAYGYQPPLFPESEVEVGVPSAQVFIRRCKKIWAGARHILLRSAARSKRVADRRRTPAPSYRPGDQVWLSTRDLPLRVESRKLAPRFVGPFPVSKVINPAAVRLRLPRSMKVHPTFHVSRLKPVKESPLVPASRPPPPPRVVDGGLVYTVKRLLAARRRGRGYQYLVDWEGYGPEERSWVPASYIVDPTLIKDFHQRHPDLPGTSGAVP</sequence>
<evidence type="ECO:0000256" key="9">
    <source>
        <dbReference type="ARBA" id="ARBA00022723"/>
    </source>
</evidence>
<dbReference type="Pfam" id="PF24626">
    <property type="entry name" value="SH3_Tf2-1"/>
    <property type="match status" value="1"/>
</dbReference>
<evidence type="ECO:0000256" key="12">
    <source>
        <dbReference type="ARBA" id="ARBA00022801"/>
    </source>
</evidence>
<dbReference type="InterPro" id="IPR012337">
    <property type="entry name" value="RNaseH-like_sf"/>
</dbReference>
<dbReference type="Pfam" id="PF00665">
    <property type="entry name" value="rve"/>
    <property type="match status" value="1"/>
</dbReference>
<dbReference type="PANTHER" id="PTHR37984:SF5">
    <property type="entry name" value="PROTEIN NYNRIN-LIKE"/>
    <property type="match status" value="1"/>
</dbReference>
<feature type="domain" description="Chromo" evidence="20">
    <location>
        <begin position="1013"/>
        <end position="1063"/>
    </location>
</feature>
<dbReference type="InterPro" id="IPR043128">
    <property type="entry name" value="Rev_trsase/Diguanyl_cyclase"/>
</dbReference>
<dbReference type="InterPro" id="IPR041373">
    <property type="entry name" value="RT_RNaseH"/>
</dbReference>
<dbReference type="PROSITE" id="PS50013">
    <property type="entry name" value="CHROMO_2"/>
    <property type="match status" value="1"/>
</dbReference>
<evidence type="ECO:0000256" key="6">
    <source>
        <dbReference type="ARBA" id="ARBA00022679"/>
    </source>
</evidence>
<keyword evidence="14" id="KW-0229">DNA integration</keyword>
<dbReference type="GO" id="GO:0003964">
    <property type="term" value="F:RNA-directed DNA polymerase activity"/>
    <property type="evidence" value="ECO:0007669"/>
    <property type="project" value="UniProtKB-KW"/>
</dbReference>
<dbReference type="FunFam" id="1.10.340.70:FF:000001">
    <property type="entry name" value="Retrovirus-related Pol polyprotein from transposon gypsy-like Protein"/>
    <property type="match status" value="1"/>
</dbReference>
<dbReference type="InterPro" id="IPR050951">
    <property type="entry name" value="Retrovirus_Pol_polyprotein"/>
</dbReference>
<dbReference type="PANTHER" id="PTHR37984">
    <property type="entry name" value="PROTEIN CBG26694"/>
    <property type="match status" value="1"/>
</dbReference>
<evidence type="ECO:0000256" key="14">
    <source>
        <dbReference type="ARBA" id="ARBA00022908"/>
    </source>
</evidence>
<dbReference type="EMBL" id="ML240529">
    <property type="protein sequence ID" value="TKS65220.1"/>
    <property type="molecule type" value="Genomic_DNA"/>
</dbReference>
<dbReference type="CDD" id="cd00303">
    <property type="entry name" value="retropepsin_like"/>
    <property type="match status" value="1"/>
</dbReference>
<keyword evidence="7" id="KW-0548">Nucleotidyltransferase</keyword>
<dbReference type="CDD" id="cd09274">
    <property type="entry name" value="RNase_HI_RT_Ty3"/>
    <property type="match status" value="1"/>
</dbReference>
<dbReference type="InterPro" id="IPR001584">
    <property type="entry name" value="Integrase_cat-core"/>
</dbReference>
<keyword evidence="5" id="KW-0645">Protease</keyword>
<accession>A0A4U5TV35</accession>
<dbReference type="Proteomes" id="UP000298787">
    <property type="component" value="Unassembled WGS sequence"/>
</dbReference>
<dbReference type="GO" id="GO:0006508">
    <property type="term" value="P:proteolysis"/>
    <property type="evidence" value="ECO:0007669"/>
    <property type="project" value="UniProtKB-KW"/>
</dbReference>
<keyword evidence="15" id="KW-0695">RNA-directed DNA polymerase</keyword>